<organism evidence="2">
    <name type="scientific">marine sediment metagenome</name>
    <dbReference type="NCBI Taxonomy" id="412755"/>
    <lineage>
        <taxon>unclassified sequences</taxon>
        <taxon>metagenomes</taxon>
        <taxon>ecological metagenomes</taxon>
    </lineage>
</organism>
<sequence length="32" mass="3778">MDKKWKEWEDDIATVCILIPCIIVYLMFVFGG</sequence>
<evidence type="ECO:0000313" key="2">
    <source>
        <dbReference type="EMBL" id="KKN09118.1"/>
    </source>
</evidence>
<keyword evidence="1" id="KW-0812">Transmembrane</keyword>
<keyword evidence="1" id="KW-1133">Transmembrane helix</keyword>
<feature type="transmembrane region" description="Helical" evidence="1">
    <location>
        <begin position="12"/>
        <end position="31"/>
    </location>
</feature>
<evidence type="ECO:0000256" key="1">
    <source>
        <dbReference type="SAM" id="Phobius"/>
    </source>
</evidence>
<keyword evidence="1" id="KW-0472">Membrane</keyword>
<reference evidence="2" key="1">
    <citation type="journal article" date="2015" name="Nature">
        <title>Complex archaea that bridge the gap between prokaryotes and eukaryotes.</title>
        <authorList>
            <person name="Spang A."/>
            <person name="Saw J.H."/>
            <person name="Jorgensen S.L."/>
            <person name="Zaremba-Niedzwiedzka K."/>
            <person name="Martijn J."/>
            <person name="Lind A.E."/>
            <person name="van Eijk R."/>
            <person name="Schleper C."/>
            <person name="Guy L."/>
            <person name="Ettema T.J."/>
        </authorList>
    </citation>
    <scope>NUCLEOTIDE SEQUENCE</scope>
</reference>
<dbReference type="EMBL" id="LAZR01004382">
    <property type="protein sequence ID" value="KKN09118.1"/>
    <property type="molecule type" value="Genomic_DNA"/>
</dbReference>
<gene>
    <name evidence="2" type="ORF">LCGC14_1049770</name>
</gene>
<comment type="caution">
    <text evidence="2">The sequence shown here is derived from an EMBL/GenBank/DDBJ whole genome shotgun (WGS) entry which is preliminary data.</text>
</comment>
<name>A0A0F9QV70_9ZZZZ</name>
<dbReference type="AlphaFoldDB" id="A0A0F9QV70"/>
<protein>
    <submittedName>
        <fullName evidence="2">Uncharacterized protein</fullName>
    </submittedName>
</protein>
<accession>A0A0F9QV70</accession>
<proteinExistence type="predicted"/>